<name>A0A382LJC6_9ZZZZ</name>
<gene>
    <name evidence="1" type="ORF">METZ01_LOCUS289594</name>
</gene>
<feature type="non-terminal residue" evidence="1">
    <location>
        <position position="51"/>
    </location>
</feature>
<dbReference type="EMBL" id="UINC01087406">
    <property type="protein sequence ID" value="SVC36740.1"/>
    <property type="molecule type" value="Genomic_DNA"/>
</dbReference>
<sequence>MSLNTKFYDNLETRPPEEREKALFAALPYFITEAQTKSSYFGQILEGVNGI</sequence>
<organism evidence="1">
    <name type="scientific">marine metagenome</name>
    <dbReference type="NCBI Taxonomy" id="408172"/>
    <lineage>
        <taxon>unclassified sequences</taxon>
        <taxon>metagenomes</taxon>
        <taxon>ecological metagenomes</taxon>
    </lineage>
</organism>
<evidence type="ECO:0000313" key="1">
    <source>
        <dbReference type="EMBL" id="SVC36740.1"/>
    </source>
</evidence>
<proteinExistence type="predicted"/>
<reference evidence="1" key="1">
    <citation type="submission" date="2018-05" db="EMBL/GenBank/DDBJ databases">
        <authorList>
            <person name="Lanie J.A."/>
            <person name="Ng W.-L."/>
            <person name="Kazmierczak K.M."/>
            <person name="Andrzejewski T.M."/>
            <person name="Davidsen T.M."/>
            <person name="Wayne K.J."/>
            <person name="Tettelin H."/>
            <person name="Glass J.I."/>
            <person name="Rusch D."/>
            <person name="Podicherti R."/>
            <person name="Tsui H.-C.T."/>
            <person name="Winkler M.E."/>
        </authorList>
    </citation>
    <scope>NUCLEOTIDE SEQUENCE</scope>
</reference>
<dbReference type="AlphaFoldDB" id="A0A382LJC6"/>
<accession>A0A382LJC6</accession>
<protein>
    <submittedName>
        <fullName evidence="1">Uncharacterized protein</fullName>
    </submittedName>
</protein>